<dbReference type="Proteomes" id="UP001596067">
    <property type="component" value="Unassembled WGS sequence"/>
</dbReference>
<comment type="caution">
    <text evidence="5">The sequence shown here is derived from an EMBL/GenBank/DDBJ whole genome shotgun (WGS) entry which is preliminary data.</text>
</comment>
<proteinExistence type="inferred from homology"/>
<evidence type="ECO:0000256" key="3">
    <source>
        <dbReference type="RuleBase" id="RU361235"/>
    </source>
</evidence>
<reference evidence="6" key="1">
    <citation type="journal article" date="2019" name="Int. J. Syst. Evol. Microbiol.">
        <title>The Global Catalogue of Microorganisms (GCM) 10K type strain sequencing project: providing services to taxonomists for standard genome sequencing and annotation.</title>
        <authorList>
            <consortium name="The Broad Institute Genomics Platform"/>
            <consortium name="The Broad Institute Genome Sequencing Center for Infectious Disease"/>
            <person name="Wu L."/>
            <person name="Ma J."/>
        </authorList>
    </citation>
    <scope>NUCLEOTIDE SEQUENCE [LARGE SCALE GENOMIC DNA]</scope>
    <source>
        <strain evidence="6">CGMCC 4.1469</strain>
    </source>
</reference>
<name>A0ABW1F7I2_9ACTN</name>
<dbReference type="PROSITE" id="PS00122">
    <property type="entry name" value="CARBOXYLESTERASE_B_1"/>
    <property type="match status" value="1"/>
</dbReference>
<evidence type="ECO:0000313" key="6">
    <source>
        <dbReference type="Proteomes" id="UP001596067"/>
    </source>
</evidence>
<accession>A0ABW1F7I2</accession>
<dbReference type="RefSeq" id="WP_313761948.1">
    <property type="nucleotide sequence ID" value="NZ_JBHSOD010000072.1"/>
</dbReference>
<dbReference type="PANTHER" id="PTHR43142">
    <property type="entry name" value="CARBOXYLIC ESTER HYDROLASE"/>
    <property type="match status" value="1"/>
</dbReference>
<dbReference type="PANTHER" id="PTHR43142:SF1">
    <property type="entry name" value="CARBOXYLIC ESTER HYDROLASE"/>
    <property type="match status" value="1"/>
</dbReference>
<dbReference type="Gene3D" id="3.40.50.1820">
    <property type="entry name" value="alpha/beta hydrolase"/>
    <property type="match status" value="1"/>
</dbReference>
<sequence length="502" mass="52775">MINDAGGDVVFRTTSGRVRGRQCADGVIAVLGVPYAAAPFGAGRFRAPQPAPAWDGVRDCTAFGPIAPQSAQLPGAPVWRPGDEDVLTVNVWAPEGAQGGALPVFFWIHGGAYTFGSSAQPDFDGTALARAGLVVVSCNFRVGFEGFGHVAGFTDNRGLLDQTAALRWVRENVAAFGGDPGNVTVAGHSSGGGSVACLMAMAQARGLFRRAIAHSVPGIHYTVELAAAVTERIAAAAGVPPTAQGLLSTPPAALVAAADKVAAQCGTDPVALVHAFAPVIFQPVIDGEVLPAEPLRALASGTARDVDLLVCHTVEEAWFLHAVGAVREVTTEAELADFAEALNLPAHLLDGYRTAMPDAPVLDRYLAVLGDAQFGEYTTRLAEQHAKAGGRAHLARFTRKRGAARPWHTADVPFAFGNLDAVGADFLIGATPDGDDRALSDRMLRSWADYATTADPGWPALTTDLTPVKSWAVPTDHLADDDRARLRTLWRDVRFDPLRPAH</sequence>
<dbReference type="Pfam" id="PF00135">
    <property type="entry name" value="COesterase"/>
    <property type="match status" value="1"/>
</dbReference>
<dbReference type="EMBL" id="JBHSOD010000072">
    <property type="protein sequence ID" value="MFC5890100.1"/>
    <property type="molecule type" value="Genomic_DNA"/>
</dbReference>
<evidence type="ECO:0000313" key="5">
    <source>
        <dbReference type="EMBL" id="MFC5890100.1"/>
    </source>
</evidence>
<evidence type="ECO:0000256" key="1">
    <source>
        <dbReference type="ARBA" id="ARBA00005964"/>
    </source>
</evidence>
<keyword evidence="2 3" id="KW-0378">Hydrolase</keyword>
<dbReference type="InterPro" id="IPR002018">
    <property type="entry name" value="CarbesteraseB"/>
</dbReference>
<dbReference type="EC" id="3.1.1.-" evidence="3"/>
<feature type="domain" description="Carboxylesterase type B" evidence="4">
    <location>
        <begin position="10"/>
        <end position="457"/>
    </location>
</feature>
<dbReference type="SUPFAM" id="SSF53474">
    <property type="entry name" value="alpha/beta-Hydrolases"/>
    <property type="match status" value="1"/>
</dbReference>
<gene>
    <name evidence="5" type="ORF">ACFP0N_34575</name>
</gene>
<keyword evidence="6" id="KW-1185">Reference proteome</keyword>
<organism evidence="5 6">
    <name type="scientific">Kitasatospora aburaviensis</name>
    <dbReference type="NCBI Taxonomy" id="67265"/>
    <lineage>
        <taxon>Bacteria</taxon>
        <taxon>Bacillati</taxon>
        <taxon>Actinomycetota</taxon>
        <taxon>Actinomycetes</taxon>
        <taxon>Kitasatosporales</taxon>
        <taxon>Streptomycetaceae</taxon>
        <taxon>Kitasatospora</taxon>
    </lineage>
</organism>
<protein>
    <recommendedName>
        <fullName evidence="3">Carboxylic ester hydrolase</fullName>
        <ecNumber evidence="3">3.1.1.-</ecNumber>
    </recommendedName>
</protein>
<evidence type="ECO:0000256" key="2">
    <source>
        <dbReference type="ARBA" id="ARBA00022801"/>
    </source>
</evidence>
<dbReference type="InterPro" id="IPR029058">
    <property type="entry name" value="AB_hydrolase_fold"/>
</dbReference>
<evidence type="ECO:0000259" key="4">
    <source>
        <dbReference type="Pfam" id="PF00135"/>
    </source>
</evidence>
<comment type="similarity">
    <text evidence="1 3">Belongs to the type-B carboxylesterase/lipase family.</text>
</comment>
<dbReference type="InterPro" id="IPR019826">
    <property type="entry name" value="Carboxylesterase_B_AS"/>
</dbReference>